<dbReference type="Proteomes" id="UP000230340">
    <property type="component" value="Unassembled WGS sequence"/>
</dbReference>
<evidence type="ECO:0000256" key="2">
    <source>
        <dbReference type="ARBA" id="ARBA00022827"/>
    </source>
</evidence>
<dbReference type="NCBIfam" id="TIGR01292">
    <property type="entry name" value="TRX_reduct"/>
    <property type="match status" value="1"/>
</dbReference>
<reference evidence="10" key="1">
    <citation type="submission" date="2017-09" db="EMBL/GenBank/DDBJ databases">
        <title>Depth-based differentiation of microbial function through sediment-hosted aquifers and enrichment of novel symbionts in the deep terrestrial subsurface.</title>
        <authorList>
            <person name="Probst A.J."/>
            <person name="Ladd B."/>
            <person name="Jarett J.K."/>
            <person name="Geller-Mcgrath D.E."/>
            <person name="Sieber C.M.K."/>
            <person name="Emerson J.B."/>
            <person name="Anantharaman K."/>
            <person name="Thomas B.C."/>
            <person name="Malmstrom R."/>
            <person name="Stieglmeier M."/>
            <person name="Klingl A."/>
            <person name="Woyke T."/>
            <person name="Ryan C.M."/>
            <person name="Banfield J.F."/>
        </authorList>
    </citation>
    <scope>NUCLEOTIDE SEQUENCE [LARGE SCALE GENOMIC DNA]</scope>
</reference>
<dbReference type="Gene3D" id="3.50.50.60">
    <property type="entry name" value="FAD/NAD(P)-binding domain"/>
    <property type="match status" value="2"/>
</dbReference>
<feature type="domain" description="FAD/NAD(P)-binding" evidence="8">
    <location>
        <begin position="8"/>
        <end position="291"/>
    </location>
</feature>
<dbReference type="SUPFAM" id="SSF51905">
    <property type="entry name" value="FAD/NAD(P)-binding domain"/>
    <property type="match status" value="1"/>
</dbReference>
<keyword evidence="1 6" id="KW-0285">Flavoprotein</keyword>
<dbReference type="GO" id="GO:0019430">
    <property type="term" value="P:removal of superoxide radicals"/>
    <property type="evidence" value="ECO:0007669"/>
    <property type="project" value="UniProtKB-UniRule"/>
</dbReference>
<dbReference type="PROSITE" id="PS00573">
    <property type="entry name" value="PYRIDINE_REDOX_2"/>
    <property type="match status" value="1"/>
</dbReference>
<dbReference type="GO" id="GO:0005737">
    <property type="term" value="C:cytoplasm"/>
    <property type="evidence" value="ECO:0007669"/>
    <property type="project" value="InterPro"/>
</dbReference>
<evidence type="ECO:0000313" key="9">
    <source>
        <dbReference type="EMBL" id="PIS22819.1"/>
    </source>
</evidence>
<dbReference type="InterPro" id="IPR050097">
    <property type="entry name" value="Ferredoxin-NADP_redctase_2"/>
</dbReference>
<keyword evidence="3 6" id="KW-0560">Oxidoreductase</keyword>
<keyword evidence="7" id="KW-0521">NADP</keyword>
<evidence type="ECO:0000256" key="7">
    <source>
        <dbReference type="RuleBase" id="RU003881"/>
    </source>
</evidence>
<dbReference type="EMBL" id="PEYT01000031">
    <property type="protein sequence ID" value="PIS22819.1"/>
    <property type="molecule type" value="Genomic_DNA"/>
</dbReference>
<proteinExistence type="inferred from homology"/>
<evidence type="ECO:0000256" key="6">
    <source>
        <dbReference type="RuleBase" id="RU003880"/>
    </source>
</evidence>
<dbReference type="Pfam" id="PF07992">
    <property type="entry name" value="Pyr_redox_2"/>
    <property type="match status" value="1"/>
</dbReference>
<accession>A0A2H0XFA1</accession>
<dbReference type="PRINTS" id="PR00469">
    <property type="entry name" value="PNDRDTASEII"/>
</dbReference>
<dbReference type="InterPro" id="IPR005982">
    <property type="entry name" value="Thioredox_Rdtase"/>
</dbReference>
<protein>
    <recommendedName>
        <fullName evidence="6">Thioredoxin reductase</fullName>
        <ecNumber evidence="6">1.8.1.9</ecNumber>
    </recommendedName>
</protein>
<dbReference type="EC" id="1.8.1.9" evidence="6"/>
<evidence type="ECO:0000313" key="10">
    <source>
        <dbReference type="Proteomes" id="UP000230340"/>
    </source>
</evidence>
<gene>
    <name evidence="9" type="primary">trxB</name>
    <name evidence="9" type="ORF">COT49_03460</name>
</gene>
<dbReference type="PANTHER" id="PTHR48105">
    <property type="entry name" value="THIOREDOXIN REDUCTASE 1-RELATED-RELATED"/>
    <property type="match status" value="1"/>
</dbReference>
<evidence type="ECO:0000256" key="5">
    <source>
        <dbReference type="ARBA" id="ARBA00023284"/>
    </source>
</evidence>
<dbReference type="PRINTS" id="PR00368">
    <property type="entry name" value="FADPNR"/>
</dbReference>
<sequence length="308" mass="33213">MSNSQTEKLVIIGSGPAGLTSAIYAARANLSPLVVEGNVFGGQLMQTTLVENFPGFPKGIMGPDLMLGMKEQAQNQGTRFISEDVTKVDLSKTPFEILVGEDLYRAESLIIATGAKARWLPLESAERLRGKGVTACATCDGPFFKSKDVLVVGGGDSAMEEASFLSKFCNKIYIVNILDHLNASKAMQERVLRKEQFEVILNNQVAEILGKEKVEAVRLKNTKTGEEKEITVQGVFIAIGHFPASEIFKGQLDLDESGRIKVVDNVKTSVPGVFVAGDVADSKYWQAIVAAGFGSMAAIEAERYLGDS</sequence>
<dbReference type="InterPro" id="IPR008255">
    <property type="entry name" value="Pyr_nucl-diS_OxRdtase_2_AS"/>
</dbReference>
<dbReference type="InterPro" id="IPR036188">
    <property type="entry name" value="FAD/NAD-bd_sf"/>
</dbReference>
<name>A0A2H0XFA1_UNCKA</name>
<keyword evidence="4" id="KW-1015">Disulfide bond</keyword>
<evidence type="ECO:0000256" key="1">
    <source>
        <dbReference type="ARBA" id="ARBA00022630"/>
    </source>
</evidence>
<keyword evidence="2 6" id="KW-0274">FAD</keyword>
<evidence type="ECO:0000256" key="4">
    <source>
        <dbReference type="ARBA" id="ARBA00023157"/>
    </source>
</evidence>
<comment type="catalytic activity">
    <reaction evidence="6">
        <text>[thioredoxin]-dithiol + NADP(+) = [thioredoxin]-disulfide + NADPH + H(+)</text>
        <dbReference type="Rhea" id="RHEA:20345"/>
        <dbReference type="Rhea" id="RHEA-COMP:10698"/>
        <dbReference type="Rhea" id="RHEA-COMP:10700"/>
        <dbReference type="ChEBI" id="CHEBI:15378"/>
        <dbReference type="ChEBI" id="CHEBI:29950"/>
        <dbReference type="ChEBI" id="CHEBI:50058"/>
        <dbReference type="ChEBI" id="CHEBI:57783"/>
        <dbReference type="ChEBI" id="CHEBI:58349"/>
        <dbReference type="EC" id="1.8.1.9"/>
    </reaction>
</comment>
<comment type="subunit">
    <text evidence="6">Homodimer.</text>
</comment>
<keyword evidence="5 6" id="KW-0676">Redox-active center</keyword>
<evidence type="ECO:0000256" key="3">
    <source>
        <dbReference type="ARBA" id="ARBA00023002"/>
    </source>
</evidence>
<evidence type="ECO:0000259" key="8">
    <source>
        <dbReference type="Pfam" id="PF07992"/>
    </source>
</evidence>
<dbReference type="AlphaFoldDB" id="A0A2H0XFA1"/>
<organism evidence="9 10">
    <name type="scientific">candidate division WWE3 bacterium CG08_land_8_20_14_0_20_40_13</name>
    <dbReference type="NCBI Taxonomy" id="1975084"/>
    <lineage>
        <taxon>Bacteria</taxon>
        <taxon>Katanobacteria</taxon>
    </lineage>
</organism>
<comment type="caution">
    <text evidence="9">The sequence shown here is derived from an EMBL/GenBank/DDBJ whole genome shotgun (WGS) entry which is preliminary data.</text>
</comment>
<dbReference type="InterPro" id="IPR023753">
    <property type="entry name" value="FAD/NAD-binding_dom"/>
</dbReference>
<comment type="similarity">
    <text evidence="6">Belongs to the class-II pyridine nucleotide-disulfide oxidoreductase family.</text>
</comment>
<comment type="cofactor">
    <cofactor evidence="7">
        <name>FAD</name>
        <dbReference type="ChEBI" id="CHEBI:57692"/>
    </cofactor>
    <text evidence="7">Binds 1 FAD per subunit.</text>
</comment>
<dbReference type="GO" id="GO:0004791">
    <property type="term" value="F:thioredoxin-disulfide reductase (NADPH) activity"/>
    <property type="evidence" value="ECO:0007669"/>
    <property type="project" value="UniProtKB-UniRule"/>
</dbReference>